<name>A0A0A1UVP8_9HYPO</name>
<dbReference type="PANTHER" id="PTHR39598:SF1">
    <property type="entry name" value="AUSTINOID BIOSYNTHESIS CLUSTERS PROTEIN F-RELATED"/>
    <property type="match status" value="1"/>
</dbReference>
<dbReference type="PANTHER" id="PTHR39598">
    <property type="entry name" value="AUSTINOL SYNTHESIS PROTEIN F-RELATED"/>
    <property type="match status" value="1"/>
</dbReference>
<sequence length="150" mass="16619">MAAVAPNDQASLQAATIDRFVEGWKINSGEAWTELWADGCTNTILPFSLNCAPMSKAHVLRSKHFGNVSNWKQLEVYEVLHDTAKGKSAVYATSSADTRFGNFKWSQEYAAFITLTEDRMKIGHITEMVDTAFFAEMGRQSAKFAAAESK</sequence>
<evidence type="ECO:0000313" key="2">
    <source>
        <dbReference type="Proteomes" id="UP000030151"/>
    </source>
</evidence>
<dbReference type="InterPro" id="IPR050977">
    <property type="entry name" value="Fungal_Meroterpenoid_Isomerase"/>
</dbReference>
<dbReference type="Proteomes" id="UP000030151">
    <property type="component" value="Unassembled WGS sequence"/>
</dbReference>
<organism evidence="1 2">
    <name type="scientific">Metarhizium robertsii</name>
    <dbReference type="NCBI Taxonomy" id="568076"/>
    <lineage>
        <taxon>Eukaryota</taxon>
        <taxon>Fungi</taxon>
        <taxon>Dikarya</taxon>
        <taxon>Ascomycota</taxon>
        <taxon>Pezizomycotina</taxon>
        <taxon>Sordariomycetes</taxon>
        <taxon>Hypocreomycetidae</taxon>
        <taxon>Hypocreales</taxon>
        <taxon>Clavicipitaceae</taxon>
        <taxon>Metarhizium</taxon>
    </lineage>
</organism>
<evidence type="ECO:0000313" key="1">
    <source>
        <dbReference type="EMBL" id="EXV01919.1"/>
    </source>
</evidence>
<dbReference type="eggNOG" id="ENOG502R6TN">
    <property type="taxonomic scope" value="Eukaryota"/>
</dbReference>
<dbReference type="HOGENOM" id="CLU_108113_0_0_1"/>
<comment type="caution">
    <text evidence="1">The sequence shown here is derived from an EMBL/GenBank/DDBJ whole genome shotgun (WGS) entry which is preliminary data.</text>
</comment>
<reference evidence="1 2" key="1">
    <citation type="submission" date="2014-02" db="EMBL/GenBank/DDBJ databases">
        <title>The genome sequence of the entomopathogenic fungus Metarhizium robertsii ARSEF 2575.</title>
        <authorList>
            <person name="Giuliano Garisto Donzelli B."/>
            <person name="Roe B.A."/>
            <person name="Macmil S.L."/>
            <person name="Krasnoff S.B."/>
            <person name="Gibson D.M."/>
        </authorList>
    </citation>
    <scope>NUCLEOTIDE SEQUENCE [LARGE SCALE GENOMIC DNA]</scope>
    <source>
        <strain evidence="1 2">ARSEF 2575</strain>
    </source>
</reference>
<proteinExistence type="predicted"/>
<protein>
    <submittedName>
        <fullName evidence="1">Uncharacterized protein</fullName>
    </submittedName>
</protein>
<accession>A0A0A1UVP8</accession>
<dbReference type="AlphaFoldDB" id="A0A0A1UVP8"/>
<dbReference type="EMBL" id="JELW01000006">
    <property type="protein sequence ID" value="EXV01919.1"/>
    <property type="molecule type" value="Genomic_DNA"/>
</dbReference>
<gene>
    <name evidence="1" type="ORF">X797_004753</name>
</gene>